<protein>
    <recommendedName>
        <fullName evidence="3">Protein kinase domain-containing protein</fullName>
    </recommendedName>
</protein>
<dbReference type="SUPFAM" id="SSF56112">
    <property type="entry name" value="Protein kinase-like (PK-like)"/>
    <property type="match status" value="1"/>
</dbReference>
<dbReference type="InterPro" id="IPR000719">
    <property type="entry name" value="Prot_kinase_dom"/>
</dbReference>
<comment type="similarity">
    <text evidence="1">Belongs to the sel-1 family.</text>
</comment>
<dbReference type="InterPro" id="IPR011990">
    <property type="entry name" value="TPR-like_helical_dom_sf"/>
</dbReference>
<evidence type="ECO:0000256" key="2">
    <source>
        <dbReference type="SAM" id="Coils"/>
    </source>
</evidence>
<reference evidence="4 6" key="1">
    <citation type="submission" date="2024-04" db="EMBL/GenBank/DDBJ databases">
        <title>Tritrichomonas musculus Genome.</title>
        <authorList>
            <person name="Alves-Ferreira E."/>
            <person name="Grigg M."/>
            <person name="Lorenzi H."/>
            <person name="Galac M."/>
        </authorList>
    </citation>
    <scope>NUCLEOTIDE SEQUENCE [LARGE SCALE GENOMIC DNA]</scope>
    <source>
        <strain evidence="4 6">EAF2021</strain>
    </source>
</reference>
<gene>
    <name evidence="5" type="ORF">M9Y10_027676</name>
    <name evidence="4" type="ORF">M9Y10_027955</name>
</gene>
<evidence type="ECO:0000256" key="1">
    <source>
        <dbReference type="ARBA" id="ARBA00038101"/>
    </source>
</evidence>
<name>A0ABR2GLM3_9EUKA</name>
<dbReference type="EMBL" id="JAPFFF010000383">
    <property type="protein sequence ID" value="KAK8834492.1"/>
    <property type="molecule type" value="Genomic_DNA"/>
</dbReference>
<dbReference type="Gene3D" id="1.25.40.10">
    <property type="entry name" value="Tetratricopeptide repeat domain"/>
    <property type="match status" value="3"/>
</dbReference>
<dbReference type="SMART" id="SM00220">
    <property type="entry name" value="S_TKc"/>
    <property type="match status" value="1"/>
</dbReference>
<dbReference type="Pfam" id="PF08238">
    <property type="entry name" value="Sel1"/>
    <property type="match status" value="13"/>
</dbReference>
<keyword evidence="6" id="KW-1185">Reference proteome</keyword>
<evidence type="ECO:0000259" key="3">
    <source>
        <dbReference type="PROSITE" id="PS50011"/>
    </source>
</evidence>
<dbReference type="Proteomes" id="UP001470230">
    <property type="component" value="Unassembled WGS sequence"/>
</dbReference>
<proteinExistence type="inferred from homology"/>
<dbReference type="Pfam" id="PF00069">
    <property type="entry name" value="Pkinase"/>
    <property type="match status" value="1"/>
</dbReference>
<organism evidence="4 6">
    <name type="scientific">Tritrichomonas musculus</name>
    <dbReference type="NCBI Taxonomy" id="1915356"/>
    <lineage>
        <taxon>Eukaryota</taxon>
        <taxon>Metamonada</taxon>
        <taxon>Parabasalia</taxon>
        <taxon>Tritrichomonadida</taxon>
        <taxon>Tritrichomonadidae</taxon>
        <taxon>Tritrichomonas</taxon>
    </lineage>
</organism>
<dbReference type="InterPro" id="IPR006597">
    <property type="entry name" value="Sel1-like"/>
</dbReference>
<evidence type="ECO:0000313" key="5">
    <source>
        <dbReference type="EMBL" id="KAK8840849.1"/>
    </source>
</evidence>
<dbReference type="SUPFAM" id="SSF81901">
    <property type="entry name" value="HCP-like"/>
    <property type="match status" value="4"/>
</dbReference>
<accession>A0ABR2GLM3</accession>
<dbReference type="InterPro" id="IPR011009">
    <property type="entry name" value="Kinase-like_dom_sf"/>
</dbReference>
<dbReference type="PANTHER" id="PTHR11102">
    <property type="entry name" value="SEL-1-LIKE PROTEIN"/>
    <property type="match status" value="1"/>
</dbReference>
<dbReference type="PROSITE" id="PS50011">
    <property type="entry name" value="PROTEIN_KINASE_DOM"/>
    <property type="match status" value="1"/>
</dbReference>
<evidence type="ECO:0000313" key="6">
    <source>
        <dbReference type="Proteomes" id="UP001470230"/>
    </source>
</evidence>
<dbReference type="Gene3D" id="1.10.510.10">
    <property type="entry name" value="Transferase(Phosphotransferase) domain 1"/>
    <property type="match status" value="1"/>
</dbReference>
<keyword evidence="2" id="KW-0175">Coiled coil</keyword>
<dbReference type="EMBL" id="JAPFFF010000043">
    <property type="protein sequence ID" value="KAK8840849.1"/>
    <property type="molecule type" value="Genomic_DNA"/>
</dbReference>
<dbReference type="PANTHER" id="PTHR11102:SF160">
    <property type="entry name" value="ERAD-ASSOCIATED E3 UBIQUITIN-PROTEIN LIGASE COMPONENT HRD3"/>
    <property type="match status" value="1"/>
</dbReference>
<dbReference type="InterPro" id="IPR050767">
    <property type="entry name" value="Sel1_AlgK"/>
</dbReference>
<feature type="coiled-coil region" evidence="2">
    <location>
        <begin position="130"/>
        <end position="157"/>
    </location>
</feature>
<sequence>METKSYENLLKNIAKNDQLFLNITKKIKIYSSSTKIARNKKIINLDFNSLVKCMEKQRSNEINVEYLKNDNNFIYWILFSFNEIFIFDQINLNENKQFFKSKIPSFLFSYTSDQCQKLFIYMINDTNCINISLKMNKKELENNLKSLKCKIIDFLIKRSQIRTREMREKMNSSNTKTSNKFEIHDFVFLYDMTNIVNLCYNINDQHLYVLKSYKSECDNPNKLFEREVNFYRAIDNKSRFIAKLFGTIDKDTVKYIVLEYIEGETLRDFILNNKLDETDKIKIILEITFTVFYIHLKGFLLRDIKWDNIMIDYNCNAILIDFDLSKKNLNESERTSFIGSVLFISPEQYQYDQHSFESDVYSLGMIIHFIISQKSFEDLLTNSFLDKLHKQKRNIMEYNEFSALPQESRNFEKFKDIYMQCLHYSPKSRLPIDYFIISSLFHFTNIYQNNLDLITFLHIVLFLFFCLVKMEDQLKSMYLINYFGLEEILKVFDLNNMIECIQYFNMILTTKNFKHENQKSQNKCIVNKYEILHIINEILSFINFDRCNYCNKSSFSDRLCIIGNILYGYWFNSKDIKRAIHYYSLSAELNNSEAQYQLGIIYLDGKFIPRNINKSIHYFSMAANSNHSESQYVLGTIYSSGLYFSGNINKAIFYFQLAANQNHLEAQFSLGIIYLTKDYNVQDIDKAIQYLSIAADQNHSEAQYFLGVIYASGEVVQRDINKSINYLSLAANQNHLEAQFSLGIICFTKDYNVQDIDKAIQYLSIAANRNHSEAQYFLGVIYETGECTHQDIDKSIFYYSLAANQGYSAAQNDLGVLYLEAKYVKRDIQKAIHYFTLAVKQNNPNAQYNLGVIYMYWIYPKDIVKSLYYYSLSAKQNNSQAQTLLGFLYYNGEFVSKNINKAIYYFQLAANQNNSLAQLILGLHYLKFPHNKECIKKGFYYVSLSSLNRNVIGHFILGFLYHEGEVVEQDINKAIHYYKEASSFNHNYSKNNLGIIYKHGFGDVVSLKIGLSIEYFKEAISQRNDKVSMYNLAHLYFYDDTIKDNLNRSIDLLMKSAKLDFFPAKFLLCLSLIKKHKFNINNVREELDTVIDEPKDMAMEICQIIKCYQLEVEFIYWSYHEDFRTIDFLYANFDRIIQSDDINVQKNEKKQDPNKNIKKITKYFYEGFGIDI</sequence>
<evidence type="ECO:0000313" key="4">
    <source>
        <dbReference type="EMBL" id="KAK8834492.1"/>
    </source>
</evidence>
<dbReference type="SMART" id="SM00671">
    <property type="entry name" value="SEL1"/>
    <property type="match status" value="13"/>
</dbReference>
<feature type="domain" description="Protein kinase" evidence="3">
    <location>
        <begin position="175"/>
        <end position="441"/>
    </location>
</feature>
<comment type="caution">
    <text evidence="4">The sequence shown here is derived from an EMBL/GenBank/DDBJ whole genome shotgun (WGS) entry which is preliminary data.</text>
</comment>